<evidence type="ECO:0000313" key="4">
    <source>
        <dbReference type="Proteomes" id="UP001589818"/>
    </source>
</evidence>
<comment type="caution">
    <text evidence="3">The sequence shown here is derived from an EMBL/GenBank/DDBJ whole genome shotgun (WGS) entry which is preliminary data.</text>
</comment>
<dbReference type="SUPFAM" id="SSF54909">
    <property type="entry name" value="Dimeric alpha+beta barrel"/>
    <property type="match status" value="1"/>
</dbReference>
<dbReference type="PANTHER" id="PTHR34474:SF4">
    <property type="entry name" value="HEME OXYGENASE (STAPHYLOBILIN-PRODUCING) 1"/>
    <property type="match status" value="1"/>
</dbReference>
<evidence type="ECO:0000313" key="3">
    <source>
        <dbReference type="EMBL" id="MFC0393941.1"/>
    </source>
</evidence>
<keyword evidence="4" id="KW-1185">Reference proteome</keyword>
<dbReference type="InterPro" id="IPR050404">
    <property type="entry name" value="Heme-degrading_MO"/>
</dbReference>
<dbReference type="RefSeq" id="WP_204822505.1">
    <property type="nucleotide sequence ID" value="NZ_JANHOF010000025.1"/>
</dbReference>
<evidence type="ECO:0000259" key="2">
    <source>
        <dbReference type="PROSITE" id="PS51725"/>
    </source>
</evidence>
<dbReference type="PANTHER" id="PTHR34474">
    <property type="entry name" value="SIGNAL TRANSDUCTION PROTEIN TRAP"/>
    <property type="match status" value="1"/>
</dbReference>
<dbReference type="EMBL" id="JBHLVF010000036">
    <property type="protein sequence ID" value="MFC0393941.1"/>
    <property type="molecule type" value="Genomic_DNA"/>
</dbReference>
<gene>
    <name evidence="3" type="ORF">ACFFJ8_21535</name>
</gene>
<reference evidence="3 4" key="1">
    <citation type="submission" date="2024-09" db="EMBL/GenBank/DDBJ databases">
        <authorList>
            <person name="Sun Q."/>
            <person name="Mori K."/>
        </authorList>
    </citation>
    <scope>NUCLEOTIDE SEQUENCE [LARGE SCALE GENOMIC DNA]</scope>
    <source>
        <strain evidence="3 4">CCM 4839</strain>
    </source>
</reference>
<protein>
    <submittedName>
        <fullName evidence="3">Antibiotic biosynthesis monooxygenase</fullName>
    </submittedName>
</protein>
<accession>A0ABV6JDS0</accession>
<name>A0ABV6JDS0_9BACL</name>
<feature type="region of interest" description="Disordered" evidence="1">
    <location>
        <begin position="74"/>
        <end position="103"/>
    </location>
</feature>
<dbReference type="PROSITE" id="PS51725">
    <property type="entry name" value="ABM"/>
    <property type="match status" value="1"/>
</dbReference>
<evidence type="ECO:0000256" key="1">
    <source>
        <dbReference type="SAM" id="MobiDB-lite"/>
    </source>
</evidence>
<dbReference type="InterPro" id="IPR011008">
    <property type="entry name" value="Dimeric_a/b-barrel"/>
</dbReference>
<organism evidence="3 4">
    <name type="scientific">Paenibacillus mendelii</name>
    <dbReference type="NCBI Taxonomy" id="206163"/>
    <lineage>
        <taxon>Bacteria</taxon>
        <taxon>Bacillati</taxon>
        <taxon>Bacillota</taxon>
        <taxon>Bacilli</taxon>
        <taxon>Bacillales</taxon>
        <taxon>Paenibacillaceae</taxon>
        <taxon>Paenibacillus</taxon>
    </lineage>
</organism>
<dbReference type="Proteomes" id="UP001589818">
    <property type="component" value="Unassembled WGS sequence"/>
</dbReference>
<dbReference type="GO" id="GO:0004497">
    <property type="term" value="F:monooxygenase activity"/>
    <property type="evidence" value="ECO:0007669"/>
    <property type="project" value="UniProtKB-KW"/>
</dbReference>
<feature type="domain" description="ABM" evidence="2">
    <location>
        <begin position="2"/>
        <end position="93"/>
    </location>
</feature>
<keyword evidence="3" id="KW-0503">Monooxygenase</keyword>
<dbReference type="InterPro" id="IPR007138">
    <property type="entry name" value="ABM_dom"/>
</dbReference>
<sequence>MIIVMNTIKVKKGHGEEVAQRFQRSKGVQLQPGFVRMEVLFTEGLEENDELKVCTTWEDKASFEAWVNSDNFKQAHAQRAASDPGGPQGAGHGASTGAPQGESVMLGAKMTTHTVLMTRLAGEDV</sequence>
<dbReference type="Gene3D" id="3.30.70.100">
    <property type="match status" value="1"/>
</dbReference>
<dbReference type="Pfam" id="PF03992">
    <property type="entry name" value="ABM"/>
    <property type="match status" value="1"/>
</dbReference>
<proteinExistence type="predicted"/>
<keyword evidence="3" id="KW-0560">Oxidoreductase</keyword>